<organism evidence="3 4">
    <name type="scientific">Streptomyces tremellae</name>
    <dbReference type="NCBI Taxonomy" id="1124239"/>
    <lineage>
        <taxon>Bacteria</taxon>
        <taxon>Bacillati</taxon>
        <taxon>Actinomycetota</taxon>
        <taxon>Actinomycetes</taxon>
        <taxon>Kitasatosporales</taxon>
        <taxon>Streptomycetaceae</taxon>
        <taxon>Streptomyces</taxon>
    </lineage>
</organism>
<dbReference type="Proteomes" id="UP001499884">
    <property type="component" value="Unassembled WGS sequence"/>
</dbReference>
<dbReference type="Pfam" id="PF04069">
    <property type="entry name" value="OpuAC"/>
    <property type="match status" value="2"/>
</dbReference>
<dbReference type="InterPro" id="IPR007210">
    <property type="entry name" value="ABC_Gly_betaine_transp_sub-bd"/>
</dbReference>
<protein>
    <recommendedName>
        <fullName evidence="2">ABC-type glycine betaine transport system substrate-binding domain-containing protein</fullName>
    </recommendedName>
</protein>
<dbReference type="Gene3D" id="3.40.190.10">
    <property type="entry name" value="Periplasmic binding protein-like II"/>
    <property type="match status" value="1"/>
</dbReference>
<evidence type="ECO:0000313" key="3">
    <source>
        <dbReference type="EMBL" id="GAA3758896.1"/>
    </source>
</evidence>
<feature type="signal peptide" evidence="1">
    <location>
        <begin position="1"/>
        <end position="21"/>
    </location>
</feature>
<evidence type="ECO:0000313" key="4">
    <source>
        <dbReference type="Proteomes" id="UP001499884"/>
    </source>
</evidence>
<feature type="domain" description="ABC-type glycine betaine transport system substrate-binding" evidence="2">
    <location>
        <begin position="41"/>
        <end position="170"/>
    </location>
</feature>
<feature type="domain" description="ABC-type glycine betaine transport system substrate-binding" evidence="2">
    <location>
        <begin position="186"/>
        <end position="309"/>
    </location>
</feature>
<dbReference type="RefSeq" id="WP_345654920.1">
    <property type="nucleotide sequence ID" value="NZ_BAABEP010000079.1"/>
</dbReference>
<dbReference type="SUPFAM" id="SSF53850">
    <property type="entry name" value="Periplasmic binding protein-like II"/>
    <property type="match status" value="2"/>
</dbReference>
<keyword evidence="4" id="KW-1185">Reference proteome</keyword>
<dbReference type="EMBL" id="BAABEP010000079">
    <property type="protein sequence ID" value="GAA3758896.1"/>
    <property type="molecule type" value="Genomic_DNA"/>
</dbReference>
<comment type="caution">
    <text evidence="3">The sequence shown here is derived from an EMBL/GenBank/DDBJ whole genome shotgun (WGS) entry which is preliminary data.</text>
</comment>
<accession>A0ABP7GA44</accession>
<proteinExistence type="predicted"/>
<sequence length="310" mass="31881">MKRTPLLACALAALAATTLTACGSGAGSGGGGDSVAGGMILGAAPEFKTRTDGLTGLKKVYGVTFDTFKPLDAGGPLTVNALKNGQIDAGNVFTTDPSVKTDHFVVLKDPGHLFLAQNVVPLAAKKKVTPGAAEVLDAVSAKLTTDALVQLNEEVVAEKKDPDAVAKKWLGANGLAAHGTRAAGTRLTVGSANFQESVLLAHLYADALTAQGATVSKKLNIGSRETYIPGLQQGSIDLVPEYTGVLLQYFDKNAHAETSDAVYRALRKAAPASLTVLAQSSAQDTDAIVVTSATAKKYHLTSIADLAKKP</sequence>
<dbReference type="PROSITE" id="PS51257">
    <property type="entry name" value="PROKAR_LIPOPROTEIN"/>
    <property type="match status" value="1"/>
</dbReference>
<reference evidence="4" key="1">
    <citation type="journal article" date="2019" name="Int. J. Syst. Evol. Microbiol.">
        <title>The Global Catalogue of Microorganisms (GCM) 10K type strain sequencing project: providing services to taxonomists for standard genome sequencing and annotation.</title>
        <authorList>
            <consortium name="The Broad Institute Genomics Platform"/>
            <consortium name="The Broad Institute Genome Sequencing Center for Infectious Disease"/>
            <person name="Wu L."/>
            <person name="Ma J."/>
        </authorList>
    </citation>
    <scope>NUCLEOTIDE SEQUENCE [LARGE SCALE GENOMIC DNA]</scope>
    <source>
        <strain evidence="4">JCM 30846</strain>
    </source>
</reference>
<gene>
    <name evidence="3" type="ORF">GCM10023082_61800</name>
</gene>
<dbReference type="Gene3D" id="3.40.190.120">
    <property type="entry name" value="Osmoprotection protein (prox), domain 2"/>
    <property type="match status" value="1"/>
</dbReference>
<evidence type="ECO:0000256" key="1">
    <source>
        <dbReference type="SAM" id="SignalP"/>
    </source>
</evidence>
<name>A0ABP7GA44_9ACTN</name>
<feature type="chain" id="PRO_5046139347" description="ABC-type glycine betaine transport system substrate-binding domain-containing protein" evidence="1">
    <location>
        <begin position="22"/>
        <end position="310"/>
    </location>
</feature>
<keyword evidence="1" id="KW-0732">Signal</keyword>
<evidence type="ECO:0000259" key="2">
    <source>
        <dbReference type="Pfam" id="PF04069"/>
    </source>
</evidence>